<dbReference type="PANTHER" id="PTHR42884">
    <property type="entry name" value="PROPROTEIN CONVERTASE SUBTILISIN/KEXIN-RELATED"/>
    <property type="match status" value="1"/>
</dbReference>
<dbReference type="AlphaFoldDB" id="A0A0F2TN66"/>
<keyword evidence="2" id="KW-0645">Protease</keyword>
<reference evidence="8 9" key="1">
    <citation type="submission" date="2015-02" db="EMBL/GenBank/DDBJ databases">
        <authorList>
            <person name="Ju K.-S."/>
            <person name="Doroghazi J.R."/>
            <person name="Metcalf W."/>
        </authorList>
    </citation>
    <scope>NUCLEOTIDE SEQUENCE [LARGE SCALE GENOMIC DNA]</scope>
    <source>
        <strain evidence="8 9">ATCC 31215</strain>
    </source>
</reference>
<evidence type="ECO:0000256" key="1">
    <source>
        <dbReference type="ARBA" id="ARBA00011073"/>
    </source>
</evidence>
<dbReference type="InterPro" id="IPR000209">
    <property type="entry name" value="Peptidase_S8/S53_dom"/>
</dbReference>
<dbReference type="Gene3D" id="3.40.50.200">
    <property type="entry name" value="Peptidase S8/S53 domain"/>
    <property type="match status" value="1"/>
</dbReference>
<dbReference type="PATRIC" id="fig|359131.3.peg.53"/>
<evidence type="ECO:0000313" key="9">
    <source>
        <dbReference type="Proteomes" id="UP000033699"/>
    </source>
</evidence>
<dbReference type="PANTHER" id="PTHR42884:SF14">
    <property type="entry name" value="NEUROENDOCRINE CONVERTASE 1"/>
    <property type="match status" value="1"/>
</dbReference>
<comment type="similarity">
    <text evidence="1 5">Belongs to the peptidase S8 family.</text>
</comment>
<keyword evidence="9" id="KW-1185">Reference proteome</keyword>
<name>A0A0F2TN66_STRR3</name>
<accession>A0A0F2TN66</accession>
<dbReference type="InterPro" id="IPR037045">
    <property type="entry name" value="S8pro/Inhibitor_I9_sf"/>
</dbReference>
<evidence type="ECO:0000256" key="4">
    <source>
        <dbReference type="ARBA" id="ARBA00022825"/>
    </source>
</evidence>
<keyword evidence="4" id="KW-0720">Serine protease</keyword>
<dbReference type="InterPro" id="IPR015500">
    <property type="entry name" value="Peptidase_S8_subtilisin-rel"/>
</dbReference>
<dbReference type="PRINTS" id="PR00723">
    <property type="entry name" value="SUBTILISIN"/>
</dbReference>
<comment type="caution">
    <text evidence="8">The sequence shown here is derived from an EMBL/GenBank/DDBJ whole genome shotgun (WGS) entry which is preliminary data.</text>
</comment>
<protein>
    <submittedName>
        <fullName evidence="8">Peptidase</fullName>
    </submittedName>
</protein>
<dbReference type="Gene3D" id="3.30.70.80">
    <property type="entry name" value="Peptidase S8 propeptide/proteinase inhibitor I9"/>
    <property type="match status" value="1"/>
</dbReference>
<evidence type="ECO:0000256" key="6">
    <source>
        <dbReference type="SAM" id="MobiDB-lite"/>
    </source>
</evidence>
<feature type="compositionally biased region" description="Polar residues" evidence="6">
    <location>
        <begin position="765"/>
        <end position="775"/>
    </location>
</feature>
<sequence length="1177" mass="118704">MRNLTSHQTKGCPLISWRKAQLAAAVTVTSASMVLTFGTCANATPAPTPSNAPTAAEGGAPAPVIVILKDQIADAPADHGHLGARQQKTANAQAPLLDKVKAHGGTNIKSFVVGNAFSATVDPALRASLQADPAVAAVVADTQVKVAPVAASTAKTGKDAVDAKAAGNGDAKAAAPGSDGSQGSEENATNTVCPSDPSKPLLEPEGLYSVRAQTGNGHPGVENLATGKGVKVAYIADGLDPNNPDFIRADGSHAVVDYQDFAGDGWAAPTGAAEAFGDASAVIAQGRQVYDVSQFVNASHPLPAGCNIRIKGLAPDADLVALKAGGEMMSNSSILQSIDYAVRVAHVDVLNESFGGNVTPDSGAHDTISLFNDQAVKAGVTVSVSSGDAGISGTIGTPATDPNVIAVGASTDNQNYQQTGYAASQFSNKKWSNSRISALSSGGFTQAGRTVDLVAPGESDWALCTPDVTKYTDCTGYNGKPSAIQPFGGTSQAAPFVTGAAALVIQAYRDTHGGDSPSPALVKKFLTGTAQDLGVPAEEQGAGLLNVRAAVEAARGYDDGDGTEGANTVVVNTGQLDIAGAPGSTHTADVSVTNTSDSPQTVSAATRAFVPLASNTQTVQMDTSSKDTFKYATNGSDWVQKQVKFTVPAGADRLAASIAWHGAANPVVNGPVVRLTLLDPSGKFETNTRPQGGATPANFGLVDVPHPVAGEWTAVFYTPAGAKGFNGPVQFGTSTQRAVPAGSVGPNTAELQPGETKNLKVQLTTPATSGDSSEAVTVSSSNGSTTSVPVVLRSLVPVKDGKGTFTGTITGGNGRGSSPTQSFTYGFDVPKGQKDLRVGLTVAKDANLLMQGALISPNGTPIDIEGNGLFDDKGNLTGTNPGVSATTVNPAEGHWRFVLNVLGPISGQQLSQDFTGTIAFNQNQATAAGLPNDAKTKLAAGKPVTVTVNYTNNTVATQKISADGRLDNRVDVPLVPQGASASVTLPLSLSSAVPGFLVPPGTDQLKGVAASSTPAQLELAATTSSPDLFGDLKKAQNGSTISTVTDKGTAEQPIVPGNWGTFVQQIGPFSNAGAPAGTATITATAHTLAFDPALTSSTGDPYAASVNATAPAATPVTVQPGASGSLQVTVTPTGPKGSTVKGLLYLVSAPTSVATANNSLSTTGAVLAAIPYSYTVS</sequence>
<proteinExistence type="inferred from homology"/>
<evidence type="ECO:0000256" key="5">
    <source>
        <dbReference type="PROSITE-ProRule" id="PRU01240"/>
    </source>
</evidence>
<dbReference type="Pfam" id="PF00082">
    <property type="entry name" value="Peptidase_S8"/>
    <property type="match status" value="1"/>
</dbReference>
<dbReference type="PROSITE" id="PS00138">
    <property type="entry name" value="SUBTILASE_SER"/>
    <property type="match status" value="1"/>
</dbReference>
<feature type="compositionally biased region" description="Low complexity" evidence="6">
    <location>
        <begin position="776"/>
        <end position="785"/>
    </location>
</feature>
<comment type="caution">
    <text evidence="5">Lacks conserved residue(s) required for the propagation of feature annotation.</text>
</comment>
<dbReference type="InterPro" id="IPR003343">
    <property type="entry name" value="Big_2"/>
</dbReference>
<dbReference type="EMBL" id="JZKH01000001">
    <property type="protein sequence ID" value="KJS63740.1"/>
    <property type="molecule type" value="Genomic_DNA"/>
</dbReference>
<gene>
    <name evidence="8" type="ORF">VM95_00245</name>
</gene>
<evidence type="ECO:0000259" key="7">
    <source>
        <dbReference type="SMART" id="SM00635"/>
    </source>
</evidence>
<dbReference type="GO" id="GO:0004252">
    <property type="term" value="F:serine-type endopeptidase activity"/>
    <property type="evidence" value="ECO:0007669"/>
    <property type="project" value="InterPro"/>
</dbReference>
<feature type="compositionally biased region" description="Low complexity" evidence="6">
    <location>
        <begin position="163"/>
        <end position="175"/>
    </location>
</feature>
<feature type="region of interest" description="Disordered" evidence="6">
    <location>
        <begin position="149"/>
        <end position="203"/>
    </location>
</feature>
<dbReference type="InterPro" id="IPR023828">
    <property type="entry name" value="Peptidase_S8_Ser-AS"/>
</dbReference>
<dbReference type="SUPFAM" id="SSF52743">
    <property type="entry name" value="Subtilisin-like"/>
    <property type="match status" value="1"/>
</dbReference>
<dbReference type="GO" id="GO:0016485">
    <property type="term" value="P:protein processing"/>
    <property type="evidence" value="ECO:0007669"/>
    <property type="project" value="TreeGrafter"/>
</dbReference>
<dbReference type="Proteomes" id="UP000033699">
    <property type="component" value="Unassembled WGS sequence"/>
</dbReference>
<evidence type="ECO:0000256" key="3">
    <source>
        <dbReference type="ARBA" id="ARBA00022801"/>
    </source>
</evidence>
<dbReference type="SMART" id="SM00635">
    <property type="entry name" value="BID_2"/>
    <property type="match status" value="1"/>
</dbReference>
<feature type="compositionally biased region" description="Polar residues" evidence="6">
    <location>
        <begin position="179"/>
        <end position="193"/>
    </location>
</feature>
<evidence type="ECO:0000313" key="8">
    <source>
        <dbReference type="EMBL" id="KJS63740.1"/>
    </source>
</evidence>
<dbReference type="InterPro" id="IPR036852">
    <property type="entry name" value="Peptidase_S8/S53_dom_sf"/>
</dbReference>
<keyword evidence="3" id="KW-0378">Hydrolase</keyword>
<dbReference type="PROSITE" id="PS51892">
    <property type="entry name" value="SUBTILASE"/>
    <property type="match status" value="1"/>
</dbReference>
<dbReference type="GO" id="GO:0016020">
    <property type="term" value="C:membrane"/>
    <property type="evidence" value="ECO:0007669"/>
    <property type="project" value="TreeGrafter"/>
</dbReference>
<organism evidence="8 9">
    <name type="scientific">Streptomyces rubellomurinus (strain ATCC 31215)</name>
    <dbReference type="NCBI Taxonomy" id="359131"/>
    <lineage>
        <taxon>Bacteria</taxon>
        <taxon>Bacillati</taxon>
        <taxon>Actinomycetota</taxon>
        <taxon>Actinomycetes</taxon>
        <taxon>Kitasatosporales</taxon>
        <taxon>Streptomycetaceae</taxon>
        <taxon>Streptomyces</taxon>
    </lineage>
</organism>
<feature type="region of interest" description="Disordered" evidence="6">
    <location>
        <begin position="765"/>
        <end position="785"/>
    </location>
</feature>
<feature type="domain" description="BIG2" evidence="7">
    <location>
        <begin position="738"/>
        <end position="819"/>
    </location>
</feature>
<evidence type="ECO:0000256" key="2">
    <source>
        <dbReference type="ARBA" id="ARBA00022670"/>
    </source>
</evidence>